<organism evidence="1 2">
    <name type="scientific">Candidatus Niyogibacteria bacterium CG10_big_fil_rev_8_21_14_0_10_42_19</name>
    <dbReference type="NCBI Taxonomy" id="1974725"/>
    <lineage>
        <taxon>Bacteria</taxon>
        <taxon>Candidatus Niyogiibacteriota</taxon>
    </lineage>
</organism>
<name>A0A2H0TG26_9BACT</name>
<proteinExistence type="predicted"/>
<protein>
    <submittedName>
        <fullName evidence="1">Uncharacterized protein</fullName>
    </submittedName>
</protein>
<comment type="caution">
    <text evidence="1">The sequence shown here is derived from an EMBL/GenBank/DDBJ whole genome shotgun (WGS) entry which is preliminary data.</text>
</comment>
<reference evidence="2" key="1">
    <citation type="submission" date="2017-09" db="EMBL/GenBank/DDBJ databases">
        <title>Depth-based differentiation of microbial function through sediment-hosted aquifers and enrichment of novel symbionts in the deep terrestrial subsurface.</title>
        <authorList>
            <person name="Probst A.J."/>
            <person name="Ladd B."/>
            <person name="Jarett J.K."/>
            <person name="Geller-Mcgrath D.E."/>
            <person name="Sieber C.M.K."/>
            <person name="Emerson J.B."/>
            <person name="Anantharaman K."/>
            <person name="Thomas B.C."/>
            <person name="Malmstrom R."/>
            <person name="Stieglmeier M."/>
            <person name="Klingl A."/>
            <person name="Woyke T."/>
            <person name="Ryan C.M."/>
            <person name="Banfield J.F."/>
        </authorList>
    </citation>
    <scope>NUCLEOTIDE SEQUENCE [LARGE SCALE GENOMIC DNA]</scope>
</reference>
<dbReference type="EMBL" id="PFCN01000014">
    <property type="protein sequence ID" value="PIR70506.1"/>
    <property type="molecule type" value="Genomic_DNA"/>
</dbReference>
<dbReference type="Proteomes" id="UP000229383">
    <property type="component" value="Unassembled WGS sequence"/>
</dbReference>
<sequence>MRVMKRFFDEFGDENFKTQYEHTRDELGEPGKRYPDITASDAYKDPFPIIRELIESTKLPNSKGFYTHYQFLCESHHGKLLSLHIAKHEDAQYRRNLLYIFIFCRWFLMITDTHIQRVTKDTVDEAVDTANEIVFGNIS</sequence>
<evidence type="ECO:0000313" key="1">
    <source>
        <dbReference type="EMBL" id="PIR70506.1"/>
    </source>
</evidence>
<gene>
    <name evidence="1" type="ORF">COU46_01035</name>
</gene>
<accession>A0A2H0TG26</accession>
<evidence type="ECO:0000313" key="2">
    <source>
        <dbReference type="Proteomes" id="UP000229383"/>
    </source>
</evidence>
<dbReference type="AlphaFoldDB" id="A0A2H0TG26"/>